<protein>
    <submittedName>
        <fullName evidence="1">Uncharacterized protein</fullName>
    </submittedName>
</protein>
<evidence type="ECO:0000313" key="1">
    <source>
        <dbReference type="EMBL" id="KKN38860.1"/>
    </source>
</evidence>
<proteinExistence type="predicted"/>
<comment type="caution">
    <text evidence="1">The sequence shown here is derived from an EMBL/GenBank/DDBJ whole genome shotgun (WGS) entry which is preliminary data.</text>
</comment>
<dbReference type="AlphaFoldDB" id="A0A0F9Q4H5"/>
<gene>
    <name evidence="1" type="ORF">LCGC14_0749150</name>
</gene>
<accession>A0A0F9Q4H5</accession>
<reference evidence="1" key="1">
    <citation type="journal article" date="2015" name="Nature">
        <title>Complex archaea that bridge the gap between prokaryotes and eukaryotes.</title>
        <authorList>
            <person name="Spang A."/>
            <person name="Saw J.H."/>
            <person name="Jorgensen S.L."/>
            <person name="Zaremba-Niedzwiedzka K."/>
            <person name="Martijn J."/>
            <person name="Lind A.E."/>
            <person name="van Eijk R."/>
            <person name="Schleper C."/>
            <person name="Guy L."/>
            <person name="Ettema T.J."/>
        </authorList>
    </citation>
    <scope>NUCLEOTIDE SEQUENCE</scope>
</reference>
<dbReference type="EMBL" id="LAZR01001798">
    <property type="protein sequence ID" value="KKN38860.1"/>
    <property type="molecule type" value="Genomic_DNA"/>
</dbReference>
<organism evidence="1">
    <name type="scientific">marine sediment metagenome</name>
    <dbReference type="NCBI Taxonomy" id="412755"/>
    <lineage>
        <taxon>unclassified sequences</taxon>
        <taxon>metagenomes</taxon>
        <taxon>ecological metagenomes</taxon>
    </lineage>
</organism>
<sequence>MIEDIARIVFETAVEQAPHAEWEHKWWEDMTDEDKLPFQVAARRIADENLTNLLTTFIYLWTRDADMPANQDTEDYMRGQLIAIKRIDISPIFSDSKRAEMARRILVT</sequence>
<name>A0A0F9Q4H5_9ZZZZ</name>